<dbReference type="Gene3D" id="3.20.20.80">
    <property type="entry name" value="Glycosidases"/>
    <property type="match status" value="1"/>
</dbReference>
<evidence type="ECO:0000259" key="16">
    <source>
        <dbReference type="Pfam" id="PF17753"/>
    </source>
</evidence>
<dbReference type="InterPro" id="IPR013783">
    <property type="entry name" value="Ig-like_fold"/>
</dbReference>
<dbReference type="Gene3D" id="2.60.40.10">
    <property type="entry name" value="Immunoglobulins"/>
    <property type="match status" value="2"/>
</dbReference>
<comment type="subcellular location">
    <subcellularLocation>
        <location evidence="2">Secreted</location>
    </subcellularLocation>
</comment>
<sequence length="880" mass="100648">MQRRRHDLSTGWTFRETGGTSQAWLPVAKVPSQVHLDLLANDIIADPFCDLNELDVQWVAERDWTYRVQFVAPMTQGRLDGVTTTLVFEGLDTFARVTLNGVEILVSENMHLAHRIDVSNLLRDEGENLLEIDFQSALLRGRELVRQHPEHDFFARQTEESRIPVRKAQYNWGWDWGPILMTAGPWRPVYVEEYQARVDDLWARYELDTNLKTCAGVLSARVDGVTSKDDLVILTLSFDDVIVFEKNCTLDPSGVVATAFQIEDIKLWHVAGHGAQHRYRLSATIIRGKTELDSRSKMIGFRRCELIQEPDAFGKSFYFRINGVDTFAGGSCWIPADSFLANMSSQKYFEWMKLLAESNQVMVRIWGGGIYEDDALFEACDSLGLLVWHDFAFVCGNYPVFPAFLANIEAEARQNIRRLRCHPSVVIWAGNNEDYQVQERYKLDYVFEDKDPESWKRSSFPARYIYEDLLPRILKEEDPQATYHPGSPWGDGKHTTDPTVGDIHQWNIWHGQMSRYQDSHELSGRFVSEFGMEAYPHFQTIRRMVSKDEQRFPGSMTMDFRNKAADHERRLNTYLCENFRVSYDLPSFTHLTQILQADTMKYAYKAWRRMWGARGSRRCGGVLVWQLNDCWPTMSWAVVDYYMVKKPAFYSISRALRPLDIGISRSCPEWTSGHADPTLLTAIPAFDVWVASSCLEDVQVVVEVRLISIRSGKEIGPPISKIVFAQANSTTEIFQNKRPQLSSPEDVTSAHRRPFDPASHDPFVIYAILRRNDAVVATDTAWPQPYKYLDFADRKVSVKMAPSGDNITVTTERPVLGFVLEEVEGLTLSDNGFDIMPGEEQVVKIKGGTLPAPGLDWTYVGAEHPGRVQMVYKPRLSSKM</sequence>
<evidence type="ECO:0000256" key="3">
    <source>
        <dbReference type="ARBA" id="ARBA00004740"/>
    </source>
</evidence>
<evidence type="ECO:0000256" key="1">
    <source>
        <dbReference type="ARBA" id="ARBA00000829"/>
    </source>
</evidence>
<evidence type="ECO:0000256" key="10">
    <source>
        <dbReference type="ARBA" id="ARBA00023295"/>
    </source>
</evidence>
<dbReference type="FunFam" id="3.20.20.80:FF:000050">
    <property type="entry name" value="Beta-mannosidase B"/>
    <property type="match status" value="1"/>
</dbReference>
<evidence type="ECO:0000313" key="19">
    <source>
        <dbReference type="EMBL" id="KXJ88717.1"/>
    </source>
</evidence>
<dbReference type="SUPFAM" id="SSF49303">
    <property type="entry name" value="beta-Galactosidase/glucuronidase domain"/>
    <property type="match status" value="2"/>
</dbReference>
<dbReference type="InParanoid" id="A0A136IUX6"/>
<keyword evidence="20" id="KW-1185">Reference proteome</keyword>
<dbReference type="InterPro" id="IPR041625">
    <property type="entry name" value="Beta-mannosidase_Ig"/>
</dbReference>
<reference evidence="20" key="1">
    <citation type="submission" date="2016-02" db="EMBL/GenBank/DDBJ databases">
        <title>Draft genome sequence of Microdochium bolleyi, a fungal endophyte of beachgrass.</title>
        <authorList>
            <consortium name="DOE Joint Genome Institute"/>
            <person name="David A.S."/>
            <person name="May G."/>
            <person name="Haridas S."/>
            <person name="Lim J."/>
            <person name="Wang M."/>
            <person name="Labutti K."/>
            <person name="Lipzen A."/>
            <person name="Barry K."/>
            <person name="Grigoriev I.V."/>
        </authorList>
    </citation>
    <scope>NUCLEOTIDE SEQUENCE [LARGE SCALE GENOMIC DNA]</scope>
    <source>
        <strain evidence="20">J235TASD1</strain>
    </source>
</reference>
<dbReference type="SUPFAM" id="SSF49785">
    <property type="entry name" value="Galactose-binding domain-like"/>
    <property type="match status" value="1"/>
</dbReference>
<gene>
    <name evidence="19" type="ORF">Micbo1qcDRAFT_122651</name>
</gene>
<feature type="domain" description="Beta-mannosidase-like galactose-binding" evidence="18">
    <location>
        <begin position="12"/>
        <end position="187"/>
    </location>
</feature>
<dbReference type="OrthoDB" id="2866996at2759"/>
<keyword evidence="8" id="KW-0325">Glycoprotein</keyword>
<keyword evidence="10" id="KW-0326">Glycosidase</keyword>
<keyword evidence="7 19" id="KW-0378">Hydrolase</keyword>
<dbReference type="Pfam" id="PF17753">
    <property type="entry name" value="Ig_mannosidase"/>
    <property type="match status" value="1"/>
</dbReference>
<evidence type="ECO:0000256" key="8">
    <source>
        <dbReference type="ARBA" id="ARBA00023180"/>
    </source>
</evidence>
<evidence type="ECO:0000256" key="2">
    <source>
        <dbReference type="ARBA" id="ARBA00004613"/>
    </source>
</evidence>
<evidence type="ECO:0000256" key="6">
    <source>
        <dbReference type="ARBA" id="ARBA00022525"/>
    </source>
</evidence>
<dbReference type="PANTHER" id="PTHR43730">
    <property type="entry name" value="BETA-MANNOSIDASE"/>
    <property type="match status" value="1"/>
</dbReference>
<dbReference type="Gene3D" id="2.60.120.260">
    <property type="entry name" value="Galactose-binding domain-like"/>
    <property type="match status" value="1"/>
</dbReference>
<organism evidence="19 20">
    <name type="scientific">Microdochium bolleyi</name>
    <dbReference type="NCBI Taxonomy" id="196109"/>
    <lineage>
        <taxon>Eukaryota</taxon>
        <taxon>Fungi</taxon>
        <taxon>Dikarya</taxon>
        <taxon>Ascomycota</taxon>
        <taxon>Pezizomycotina</taxon>
        <taxon>Sordariomycetes</taxon>
        <taxon>Xylariomycetidae</taxon>
        <taxon>Xylariales</taxon>
        <taxon>Microdochiaceae</taxon>
        <taxon>Microdochium</taxon>
    </lineage>
</organism>
<dbReference type="STRING" id="196109.A0A136IUX6"/>
<dbReference type="UniPathway" id="UPA00280"/>
<evidence type="ECO:0000313" key="20">
    <source>
        <dbReference type="Proteomes" id="UP000070501"/>
    </source>
</evidence>
<protein>
    <recommendedName>
        <fullName evidence="13">Beta-mannosidase B</fullName>
        <ecNumber evidence="5">3.2.1.25</ecNumber>
    </recommendedName>
    <alternativeName>
        <fullName evidence="14">Mannanase B</fullName>
    </alternativeName>
</protein>
<dbReference type="InterPro" id="IPR017853">
    <property type="entry name" value="GH"/>
</dbReference>
<comment type="pathway">
    <text evidence="3">Glycan metabolism; N-glycan degradation.</text>
</comment>
<dbReference type="InterPro" id="IPR054593">
    <property type="entry name" value="Beta-mannosidase-like_N2"/>
</dbReference>
<evidence type="ECO:0000256" key="11">
    <source>
        <dbReference type="ARBA" id="ARBA00023326"/>
    </source>
</evidence>
<feature type="domain" description="Glycoside hydrolase family 2 immunoglobulin-like beta-sandwich" evidence="15">
    <location>
        <begin position="196"/>
        <end position="302"/>
    </location>
</feature>
<dbReference type="PANTHER" id="PTHR43730:SF1">
    <property type="entry name" value="BETA-MANNOSIDASE"/>
    <property type="match status" value="1"/>
</dbReference>
<accession>A0A136IUX6</accession>
<evidence type="ECO:0000256" key="4">
    <source>
        <dbReference type="ARBA" id="ARBA00011738"/>
    </source>
</evidence>
<comment type="similarity">
    <text evidence="12">Belongs to the glycosyl hydrolase 2 family. Beta-mannosidase B subfamily.</text>
</comment>
<comment type="catalytic activity">
    <reaction evidence="1">
        <text>Hydrolysis of terminal, non-reducing beta-D-mannose residues in beta-D-mannosides.</text>
        <dbReference type="EC" id="3.2.1.25"/>
    </reaction>
</comment>
<dbReference type="InterPro" id="IPR008979">
    <property type="entry name" value="Galactose-bd-like_sf"/>
</dbReference>
<dbReference type="EMBL" id="KQ964257">
    <property type="protein sequence ID" value="KXJ88717.1"/>
    <property type="molecule type" value="Genomic_DNA"/>
</dbReference>
<keyword evidence="11" id="KW-0624">Polysaccharide degradation</keyword>
<dbReference type="InterPro" id="IPR050887">
    <property type="entry name" value="Beta-mannosidase_GH2"/>
</dbReference>
<comment type="subunit">
    <text evidence="4">Homodimer.</text>
</comment>
<dbReference type="GO" id="GO:0005576">
    <property type="term" value="C:extracellular region"/>
    <property type="evidence" value="ECO:0007669"/>
    <property type="project" value="UniProtKB-SubCell"/>
</dbReference>
<evidence type="ECO:0000259" key="15">
    <source>
        <dbReference type="Pfam" id="PF00703"/>
    </source>
</evidence>
<dbReference type="AlphaFoldDB" id="A0A136IUX6"/>
<dbReference type="GO" id="GO:0004567">
    <property type="term" value="F:beta-mannosidase activity"/>
    <property type="evidence" value="ECO:0007669"/>
    <property type="project" value="UniProtKB-EC"/>
</dbReference>
<dbReference type="FunFam" id="2.60.120.260:FF:000118">
    <property type="entry name" value="Beta-mannosidase B"/>
    <property type="match status" value="1"/>
</dbReference>
<dbReference type="Pfam" id="PF17786">
    <property type="entry name" value="Mannosidase_ig"/>
    <property type="match status" value="1"/>
</dbReference>
<evidence type="ECO:0000259" key="17">
    <source>
        <dbReference type="Pfam" id="PF17786"/>
    </source>
</evidence>
<dbReference type="Pfam" id="PF00703">
    <property type="entry name" value="Glyco_hydro_2"/>
    <property type="match status" value="1"/>
</dbReference>
<dbReference type="InterPro" id="IPR036156">
    <property type="entry name" value="Beta-gal/glucu_dom_sf"/>
</dbReference>
<dbReference type="InterPro" id="IPR006102">
    <property type="entry name" value="Ig-like_GH2"/>
</dbReference>
<keyword evidence="9" id="KW-0119">Carbohydrate metabolism</keyword>
<evidence type="ECO:0000256" key="7">
    <source>
        <dbReference type="ARBA" id="ARBA00022801"/>
    </source>
</evidence>
<dbReference type="GO" id="GO:0006516">
    <property type="term" value="P:glycoprotein catabolic process"/>
    <property type="evidence" value="ECO:0007669"/>
    <property type="project" value="TreeGrafter"/>
</dbReference>
<evidence type="ECO:0000256" key="9">
    <source>
        <dbReference type="ARBA" id="ARBA00023277"/>
    </source>
</evidence>
<feature type="domain" description="Beta-mannosidase Ig-fold" evidence="16">
    <location>
        <begin position="795"/>
        <end position="847"/>
    </location>
</feature>
<name>A0A136IUX6_9PEZI</name>
<evidence type="ECO:0000256" key="13">
    <source>
        <dbReference type="ARBA" id="ARBA00041069"/>
    </source>
</evidence>
<evidence type="ECO:0000259" key="18">
    <source>
        <dbReference type="Pfam" id="PF22666"/>
    </source>
</evidence>
<evidence type="ECO:0000256" key="12">
    <source>
        <dbReference type="ARBA" id="ARBA00038429"/>
    </source>
</evidence>
<proteinExistence type="inferred from homology"/>
<feature type="domain" description="Mannosidase Ig/CBM-like" evidence="17">
    <location>
        <begin position="686"/>
        <end position="788"/>
    </location>
</feature>
<evidence type="ECO:0000256" key="5">
    <source>
        <dbReference type="ARBA" id="ARBA00012754"/>
    </source>
</evidence>
<evidence type="ECO:0000256" key="14">
    <source>
        <dbReference type="ARBA" id="ARBA00041614"/>
    </source>
</evidence>
<dbReference type="SUPFAM" id="SSF51445">
    <property type="entry name" value="(Trans)glycosidases"/>
    <property type="match status" value="1"/>
</dbReference>
<dbReference type="GO" id="GO:0000272">
    <property type="term" value="P:polysaccharide catabolic process"/>
    <property type="evidence" value="ECO:0007669"/>
    <property type="project" value="UniProtKB-KW"/>
</dbReference>
<dbReference type="Pfam" id="PF22666">
    <property type="entry name" value="Glyco_hydro_2_N2"/>
    <property type="match status" value="1"/>
</dbReference>
<dbReference type="EC" id="3.2.1.25" evidence="5"/>
<dbReference type="InterPro" id="IPR041447">
    <property type="entry name" value="Mannosidase_ig"/>
</dbReference>
<dbReference type="Proteomes" id="UP000070501">
    <property type="component" value="Unassembled WGS sequence"/>
</dbReference>
<keyword evidence="6" id="KW-0964">Secreted</keyword>